<dbReference type="PANTHER" id="PTHR33476:SF22">
    <property type="entry name" value="PROTEIN POLAR LOCALIZATION DURING ASYMMETRIC DIVISION AND REDISTRIBUTION"/>
    <property type="match status" value="1"/>
</dbReference>
<feature type="region of interest" description="Disordered" evidence="1">
    <location>
        <begin position="40"/>
        <end position="75"/>
    </location>
</feature>
<feature type="compositionally biased region" description="Polar residues" evidence="1">
    <location>
        <begin position="54"/>
        <end position="73"/>
    </location>
</feature>
<sequence length="625" mass="69781">MACHFYGLSSHLDKLEGNIVNMYRRSRKIDQPLMISMAQRSSGDFDSRAKSKLTRTVTRSQQEPLSSSSCLQQNTSNFSNTSNDIGLQSKDSSNQDTLQCRALAYLFEDKYSIEETVVPDFSCKFFEESKPCTPKSVEMQAFYTSTSNLSLLIDMQPNSTTNHNHAKLQLGIDPASDIVNDLHDGEAGEHEVEGATCLSSFTFGSVNHLLPGGADRSFFRQFSGASCISTLSLNCSDDHLSGDECFEPFFSGNPYLQAEMGGFPIRFPEVKVNFDYEHNLVNSCFQFEVLSKNKHFQMDSILGSDESTVQSTSPRLPPLVKWKDTAKSGSDKVSNRFQINKERLISANHATDSLSGNDGRQASLNLFECTELPDIKTSVHINGGADVARAFNFGIGIGVSYMLVANWKELNKLNALLERTESLVRDIQQQSPPSKVHAVEYFPSMGTSSHRERRSDGMFHSGISKTDGTKFRSVNMTDLEAALEAELAVMQQNLESEFHTAAEAYDQNVLAHELENKLSKSDGFEVFHSLAKHKESDANHVISPNTLKKRLHEVFEVQQEERMLHLEAQVEARELDLTIKERELQCWKDIAQHLLNALPPEPGVEAYTIVKGESENKGALENLLK</sequence>
<dbReference type="AlphaFoldDB" id="A0A8T2Q6P7"/>
<gene>
    <name evidence="2" type="ORF">KP509_38G067900</name>
</gene>
<evidence type="ECO:0000313" key="3">
    <source>
        <dbReference type="Proteomes" id="UP000825935"/>
    </source>
</evidence>
<name>A0A8T2Q6P7_CERRI</name>
<reference evidence="2" key="1">
    <citation type="submission" date="2021-08" db="EMBL/GenBank/DDBJ databases">
        <title>WGS assembly of Ceratopteris richardii.</title>
        <authorList>
            <person name="Marchant D.B."/>
            <person name="Chen G."/>
            <person name="Jenkins J."/>
            <person name="Shu S."/>
            <person name="Leebens-Mack J."/>
            <person name="Grimwood J."/>
            <person name="Schmutz J."/>
            <person name="Soltis P."/>
            <person name="Soltis D."/>
            <person name="Chen Z.-H."/>
        </authorList>
    </citation>
    <scope>NUCLEOTIDE SEQUENCE</scope>
    <source>
        <strain evidence="2">Whitten #5841</strain>
        <tissue evidence="2">Leaf</tissue>
    </source>
</reference>
<dbReference type="OrthoDB" id="1934029at2759"/>
<comment type="caution">
    <text evidence="2">The sequence shown here is derived from an EMBL/GenBank/DDBJ whole genome shotgun (WGS) entry which is preliminary data.</text>
</comment>
<evidence type="ECO:0000313" key="2">
    <source>
        <dbReference type="EMBL" id="KAH7278981.1"/>
    </source>
</evidence>
<evidence type="ECO:0000256" key="1">
    <source>
        <dbReference type="SAM" id="MobiDB-lite"/>
    </source>
</evidence>
<dbReference type="EMBL" id="CM035443">
    <property type="protein sequence ID" value="KAH7278981.1"/>
    <property type="molecule type" value="Genomic_DNA"/>
</dbReference>
<dbReference type="InterPro" id="IPR040348">
    <property type="entry name" value="POLAR-like"/>
</dbReference>
<accession>A0A8T2Q6P7</accession>
<protein>
    <submittedName>
        <fullName evidence="2">Uncharacterized protein</fullName>
    </submittedName>
</protein>
<dbReference type="Proteomes" id="UP000825935">
    <property type="component" value="Chromosome 38"/>
</dbReference>
<organism evidence="2 3">
    <name type="scientific">Ceratopteris richardii</name>
    <name type="common">Triangle waterfern</name>
    <dbReference type="NCBI Taxonomy" id="49495"/>
    <lineage>
        <taxon>Eukaryota</taxon>
        <taxon>Viridiplantae</taxon>
        <taxon>Streptophyta</taxon>
        <taxon>Embryophyta</taxon>
        <taxon>Tracheophyta</taxon>
        <taxon>Polypodiopsida</taxon>
        <taxon>Polypodiidae</taxon>
        <taxon>Polypodiales</taxon>
        <taxon>Pteridineae</taxon>
        <taxon>Pteridaceae</taxon>
        <taxon>Parkerioideae</taxon>
        <taxon>Ceratopteris</taxon>
    </lineage>
</organism>
<dbReference type="PANTHER" id="PTHR33476">
    <property type="entry name" value="EMB|CAB62613.1"/>
    <property type="match status" value="1"/>
</dbReference>
<proteinExistence type="predicted"/>
<dbReference type="GO" id="GO:0008356">
    <property type="term" value="P:asymmetric cell division"/>
    <property type="evidence" value="ECO:0007669"/>
    <property type="project" value="InterPro"/>
</dbReference>
<keyword evidence="3" id="KW-1185">Reference proteome</keyword>